<name>A0AAP0HSQ3_9MAGN</name>
<evidence type="ECO:0000313" key="3">
    <source>
        <dbReference type="Proteomes" id="UP001419268"/>
    </source>
</evidence>
<feature type="region of interest" description="Disordered" evidence="1">
    <location>
        <begin position="16"/>
        <end position="61"/>
    </location>
</feature>
<dbReference type="Gene3D" id="3.40.50.150">
    <property type="entry name" value="Vaccinia Virus protein VP39"/>
    <property type="match status" value="1"/>
</dbReference>
<gene>
    <name evidence="2" type="ORF">Scep_025729</name>
</gene>
<evidence type="ECO:0000256" key="1">
    <source>
        <dbReference type="SAM" id="MobiDB-lite"/>
    </source>
</evidence>
<organism evidence="2 3">
    <name type="scientific">Stephania cephalantha</name>
    <dbReference type="NCBI Taxonomy" id="152367"/>
    <lineage>
        <taxon>Eukaryota</taxon>
        <taxon>Viridiplantae</taxon>
        <taxon>Streptophyta</taxon>
        <taxon>Embryophyta</taxon>
        <taxon>Tracheophyta</taxon>
        <taxon>Spermatophyta</taxon>
        <taxon>Magnoliopsida</taxon>
        <taxon>Ranunculales</taxon>
        <taxon>Menispermaceae</taxon>
        <taxon>Menispermoideae</taxon>
        <taxon>Cissampelideae</taxon>
        <taxon>Stephania</taxon>
    </lineage>
</organism>
<evidence type="ECO:0000313" key="2">
    <source>
        <dbReference type="EMBL" id="KAK9094260.1"/>
    </source>
</evidence>
<protein>
    <submittedName>
        <fullName evidence="2">Uncharacterized protein</fullName>
    </submittedName>
</protein>
<dbReference type="InterPro" id="IPR029063">
    <property type="entry name" value="SAM-dependent_MTases_sf"/>
</dbReference>
<keyword evidence="3" id="KW-1185">Reference proteome</keyword>
<accession>A0AAP0HSQ3</accession>
<proteinExistence type="predicted"/>
<sequence length="301" mass="33417">MAASCGERIAAARLRRAGSRTRGSSKECSRTMARRRGFGGVDESGAARKEGGKANGGGGATDAAAARQWRRAIRPHGLGLRFFIGSSTSPWDFLKLNHPETQVGNEPAYEFLTLLKEWERLCKEFSLLGTETSKKMFISTTCLYDNENVEDNFKVPSDVELCRACVDPLVTIPHVGVVAYYFPQGHLEQGRGFPTTEMEMRNLNRDGGEDRDKISYPRGEGAPHRSLIFFPTSHFLGAAPPRPFDLADSSGFTTPTRSLARAEFDSDDWMNTLISNNAQVHQKPLYRRRLSLLIALDHTSM</sequence>
<dbReference type="EMBL" id="JBBNAG010000011">
    <property type="protein sequence ID" value="KAK9094260.1"/>
    <property type="molecule type" value="Genomic_DNA"/>
</dbReference>
<reference evidence="2 3" key="1">
    <citation type="submission" date="2024-01" db="EMBL/GenBank/DDBJ databases">
        <title>Genome assemblies of Stephania.</title>
        <authorList>
            <person name="Yang L."/>
        </authorList>
    </citation>
    <scope>NUCLEOTIDE SEQUENCE [LARGE SCALE GENOMIC DNA]</scope>
    <source>
        <strain evidence="2">JXDWG</strain>
        <tissue evidence="2">Leaf</tissue>
    </source>
</reference>
<comment type="caution">
    <text evidence="2">The sequence shown here is derived from an EMBL/GenBank/DDBJ whole genome shotgun (WGS) entry which is preliminary data.</text>
</comment>
<dbReference type="Proteomes" id="UP001419268">
    <property type="component" value="Unassembled WGS sequence"/>
</dbReference>
<dbReference type="AlphaFoldDB" id="A0AAP0HSQ3"/>